<dbReference type="Proteomes" id="UP001449657">
    <property type="component" value="Chromosome"/>
</dbReference>
<proteinExistence type="predicted"/>
<evidence type="ECO:0000256" key="1">
    <source>
        <dbReference type="SAM" id="SignalP"/>
    </source>
</evidence>
<name>A0ABZ2YYM6_9BACT</name>
<protein>
    <submittedName>
        <fullName evidence="2">Glycoside hydrolase family 71/99-like protein</fullName>
    </submittedName>
</protein>
<feature type="chain" id="PRO_5047314838" evidence="1">
    <location>
        <begin position="26"/>
        <end position="443"/>
    </location>
</feature>
<feature type="signal peptide" evidence="1">
    <location>
        <begin position="1"/>
        <end position="25"/>
    </location>
</feature>
<dbReference type="EMBL" id="CP150096">
    <property type="protein sequence ID" value="WZN45096.1"/>
    <property type="molecule type" value="Genomic_DNA"/>
</dbReference>
<dbReference type="RefSeq" id="WP_341839851.1">
    <property type="nucleotide sequence ID" value="NZ_CP149792.1"/>
</dbReference>
<accession>A0ABZ2YYM6</accession>
<keyword evidence="1" id="KW-0732">Signal</keyword>
<evidence type="ECO:0000313" key="2">
    <source>
        <dbReference type="EMBL" id="WZN45096.1"/>
    </source>
</evidence>
<sequence length="443" mass="49750">MIKTIFLSALALVALSCAKSGSNSGGEGPPPPQPPVKEIVYDESGCLYTAYDNLVMAGYQGWFAAQGDGSDRGWYHLGMGHCGGFKPGCSAVDFYPDMTEYTQKYKTDFKYADGSDVYMYSPYDESTVDLHFKWMKDYGIDGVFMQRFVVEVKESNPKGKRHFNKVLENALKAAKKHGRAICVMYDLSGCAPEDVAYIEKDWKELQTTFNLFDNKAHPTYLRHNKKPLVVLWGVGFNDNRRYTTADVDQLVGRLKGPEKRVSVMLGVPYYWRSMRNDTENNPALHALIKKTDIVMPWAVGRYSSGNYTQVAGVELAADIQWCKNNNITYVPLAFPGFSWGNLKNDPAQYNSIPRLKGDFLWQQVAGAKISGARSLYVAMFDEIDEGTAIYKCAREGELPQHGDRRFVGIDADLASDYYLWLTGQAARWFHGEGSFGAIKPVRN</sequence>
<reference evidence="2 3" key="1">
    <citation type="submission" date="2024-03" db="EMBL/GenBank/DDBJ databases">
        <title>Chitinophaga caseinilytica sp. nov., a casein hydrolysing bacterium isolated from forest soil.</title>
        <authorList>
            <person name="Lee D.S."/>
            <person name="Han D.M."/>
            <person name="Baek J.H."/>
            <person name="Choi D.G."/>
            <person name="Jeon J.H."/>
            <person name="Jeon C.O."/>
        </authorList>
    </citation>
    <scope>NUCLEOTIDE SEQUENCE [LARGE SCALE GENOMIC DNA]</scope>
    <source>
        <strain evidence="2 3">KACC 19118</strain>
    </source>
</reference>
<organism evidence="2 3">
    <name type="scientific">Chitinophaga caseinilytica</name>
    <dbReference type="NCBI Taxonomy" id="2267521"/>
    <lineage>
        <taxon>Bacteria</taxon>
        <taxon>Pseudomonadati</taxon>
        <taxon>Bacteroidota</taxon>
        <taxon>Chitinophagia</taxon>
        <taxon>Chitinophagales</taxon>
        <taxon>Chitinophagaceae</taxon>
        <taxon>Chitinophaga</taxon>
    </lineage>
</organism>
<gene>
    <name evidence="2" type="ORF">WJU22_19550</name>
</gene>
<dbReference type="CDD" id="cd11576">
    <property type="entry name" value="GH99_GH71_like_2"/>
    <property type="match status" value="1"/>
</dbReference>
<evidence type="ECO:0000313" key="3">
    <source>
        <dbReference type="Proteomes" id="UP001449657"/>
    </source>
</evidence>
<dbReference type="PROSITE" id="PS51257">
    <property type="entry name" value="PROKAR_LIPOPROTEIN"/>
    <property type="match status" value="1"/>
</dbReference>
<keyword evidence="3" id="KW-1185">Reference proteome</keyword>
<dbReference type="Gene3D" id="3.20.20.80">
    <property type="entry name" value="Glycosidases"/>
    <property type="match status" value="1"/>
</dbReference>